<keyword evidence="7 10" id="KW-1133">Transmembrane helix</keyword>
<evidence type="ECO:0000256" key="1">
    <source>
        <dbReference type="ARBA" id="ARBA00004651"/>
    </source>
</evidence>
<proteinExistence type="inferred from homology"/>
<feature type="transmembrane region" description="Helical" evidence="10">
    <location>
        <begin position="32"/>
        <end position="51"/>
    </location>
</feature>
<evidence type="ECO:0000256" key="7">
    <source>
        <dbReference type="ARBA" id="ARBA00022989"/>
    </source>
</evidence>
<evidence type="ECO:0000256" key="4">
    <source>
        <dbReference type="ARBA" id="ARBA00022475"/>
    </source>
</evidence>
<reference evidence="12 13" key="1">
    <citation type="submission" date="2019-02" db="EMBL/GenBank/DDBJ databases">
        <title>Hansschlegelia quercus sp. nov., a novel methylotrophic bacterium from buds of oak (Quercus robur L.).</title>
        <authorList>
            <person name="Agafonova N.V."/>
            <person name="Kaparullina E.N."/>
            <person name="Grouzdev D.S."/>
            <person name="Doronina N.V."/>
        </authorList>
    </citation>
    <scope>NUCLEOTIDE SEQUENCE [LARGE SCALE GENOMIC DNA]</scope>
    <source>
        <strain evidence="12 13">Dub</strain>
    </source>
</reference>
<dbReference type="Proteomes" id="UP000291613">
    <property type="component" value="Unassembled WGS sequence"/>
</dbReference>
<evidence type="ECO:0000256" key="6">
    <source>
        <dbReference type="ARBA" id="ARBA00022692"/>
    </source>
</evidence>
<dbReference type="GO" id="GO:0015774">
    <property type="term" value="P:polysaccharide transport"/>
    <property type="evidence" value="ECO:0007669"/>
    <property type="project" value="UniProtKB-KW"/>
</dbReference>
<keyword evidence="13" id="KW-1185">Reference proteome</keyword>
<evidence type="ECO:0000256" key="8">
    <source>
        <dbReference type="ARBA" id="ARBA00023047"/>
    </source>
</evidence>
<accession>A0A4Q9GIF3</accession>
<dbReference type="OrthoDB" id="9255971at2"/>
<dbReference type="InterPro" id="IPR013525">
    <property type="entry name" value="ABC2_TM"/>
</dbReference>
<name>A0A4Q9GIF3_9HYPH</name>
<protein>
    <recommendedName>
        <fullName evidence="11">ABC-2 type transporter transmembrane domain-containing protein</fullName>
    </recommendedName>
</protein>
<evidence type="ECO:0000256" key="10">
    <source>
        <dbReference type="SAM" id="Phobius"/>
    </source>
</evidence>
<feature type="domain" description="ABC-2 type transporter transmembrane" evidence="11">
    <location>
        <begin position="14"/>
        <end position="221"/>
    </location>
</feature>
<keyword evidence="3" id="KW-0813">Transport</keyword>
<dbReference type="GO" id="GO:0015920">
    <property type="term" value="P:lipopolysaccharide transport"/>
    <property type="evidence" value="ECO:0007669"/>
    <property type="project" value="TreeGrafter"/>
</dbReference>
<evidence type="ECO:0000313" key="12">
    <source>
        <dbReference type="EMBL" id="TBN53872.1"/>
    </source>
</evidence>
<keyword evidence="6 10" id="KW-0812">Transmembrane</keyword>
<dbReference type="PANTHER" id="PTHR30413">
    <property type="entry name" value="INNER MEMBRANE TRANSPORT PERMEASE"/>
    <property type="match status" value="1"/>
</dbReference>
<dbReference type="AlphaFoldDB" id="A0A4Q9GIF3"/>
<feature type="transmembrane region" description="Helical" evidence="10">
    <location>
        <begin position="145"/>
        <end position="165"/>
    </location>
</feature>
<evidence type="ECO:0000256" key="2">
    <source>
        <dbReference type="ARBA" id="ARBA00007783"/>
    </source>
</evidence>
<comment type="similarity">
    <text evidence="2">Belongs to the ABC-2 integral membrane protein family.</text>
</comment>
<evidence type="ECO:0000256" key="9">
    <source>
        <dbReference type="ARBA" id="ARBA00023136"/>
    </source>
</evidence>
<feature type="transmembrane region" description="Helical" evidence="10">
    <location>
        <begin position="172"/>
        <end position="193"/>
    </location>
</feature>
<comment type="subcellular location">
    <subcellularLocation>
        <location evidence="1">Cell membrane</location>
        <topology evidence="1">Multi-pass membrane protein</topology>
    </subcellularLocation>
</comment>
<dbReference type="PANTHER" id="PTHR30413:SF10">
    <property type="entry name" value="CAPSULE POLYSACCHARIDE EXPORT INNER-MEMBRANE PROTEIN CTRC"/>
    <property type="match status" value="1"/>
</dbReference>
<keyword evidence="9 10" id="KW-0472">Membrane</keyword>
<dbReference type="InterPro" id="IPR000412">
    <property type="entry name" value="ABC_2_transport"/>
</dbReference>
<evidence type="ECO:0000256" key="3">
    <source>
        <dbReference type="ARBA" id="ARBA00022448"/>
    </source>
</evidence>
<sequence length="261" mass="29108">MNLSASLSLQARSVFALMLRRVRTRYAGSRAGYIWAIVEPICWVFILKFSLRGAASHHPPVGTSYEVFFATGVIIARTWRKTSPSIAGTLRRRKREGLTALHRLDAAYAVWILEIVTGLVAMSIVLFILGVFGFDVVPADPLTCLAAFVAMAFYTLGFALLWSLLTSLAPGLLHFQGILMMALFLSSGFHMIIDRVPPVIREVFLWNPILHCVEWFREGFYPGYVCASLDRGYLLTVTIVFIAIGLAGERALRDHKAARKK</sequence>
<feature type="transmembrane region" description="Helical" evidence="10">
    <location>
        <begin position="108"/>
        <end position="133"/>
    </location>
</feature>
<comment type="caution">
    <text evidence="12">The sequence shown here is derived from an EMBL/GenBank/DDBJ whole genome shotgun (WGS) entry which is preliminary data.</text>
</comment>
<dbReference type="PRINTS" id="PR00164">
    <property type="entry name" value="ABC2TRNSPORT"/>
</dbReference>
<organism evidence="12 13">
    <name type="scientific">Hansschlegelia quercus</name>
    <dbReference type="NCBI Taxonomy" id="2528245"/>
    <lineage>
        <taxon>Bacteria</taxon>
        <taxon>Pseudomonadati</taxon>
        <taxon>Pseudomonadota</taxon>
        <taxon>Alphaproteobacteria</taxon>
        <taxon>Hyphomicrobiales</taxon>
        <taxon>Methylopilaceae</taxon>
        <taxon>Hansschlegelia</taxon>
    </lineage>
</organism>
<dbReference type="GO" id="GO:0140359">
    <property type="term" value="F:ABC-type transporter activity"/>
    <property type="evidence" value="ECO:0007669"/>
    <property type="project" value="InterPro"/>
</dbReference>
<feature type="transmembrane region" description="Helical" evidence="10">
    <location>
        <begin position="232"/>
        <end position="252"/>
    </location>
</feature>
<keyword evidence="8" id="KW-0625">Polysaccharide transport</keyword>
<evidence type="ECO:0000313" key="13">
    <source>
        <dbReference type="Proteomes" id="UP000291613"/>
    </source>
</evidence>
<dbReference type="Pfam" id="PF01061">
    <property type="entry name" value="ABC2_membrane"/>
    <property type="match status" value="1"/>
</dbReference>
<gene>
    <name evidence="12" type="ORF">EYR15_08765</name>
</gene>
<dbReference type="EMBL" id="SIUB01000003">
    <property type="protein sequence ID" value="TBN53872.1"/>
    <property type="molecule type" value="Genomic_DNA"/>
</dbReference>
<keyword evidence="5" id="KW-0762">Sugar transport</keyword>
<dbReference type="GO" id="GO:0043190">
    <property type="term" value="C:ATP-binding cassette (ABC) transporter complex"/>
    <property type="evidence" value="ECO:0007669"/>
    <property type="project" value="InterPro"/>
</dbReference>
<keyword evidence="4" id="KW-1003">Cell membrane</keyword>
<dbReference type="RefSeq" id="WP_131003084.1">
    <property type="nucleotide sequence ID" value="NZ_JBHSZR010000003.1"/>
</dbReference>
<evidence type="ECO:0000259" key="11">
    <source>
        <dbReference type="Pfam" id="PF01061"/>
    </source>
</evidence>
<evidence type="ECO:0000256" key="5">
    <source>
        <dbReference type="ARBA" id="ARBA00022597"/>
    </source>
</evidence>